<dbReference type="PANTHER" id="PTHR28384">
    <property type="entry name" value="PROGRESSIVE ANKYLOSIS PROTEIN HOMOLOG"/>
    <property type="match status" value="1"/>
</dbReference>
<keyword evidence="5 6" id="KW-0472">Membrane</keyword>
<keyword evidence="2" id="KW-0813">Transport</keyword>
<name>A0A194AIK4_9BACT</name>
<proteinExistence type="predicted"/>
<dbReference type="PANTHER" id="PTHR28384:SF1">
    <property type="entry name" value="PROGRESSIVE ANKYLOSIS PROTEIN HOMOLOG"/>
    <property type="match status" value="1"/>
</dbReference>
<evidence type="ECO:0000313" key="7">
    <source>
        <dbReference type="EMBL" id="GAU09917.1"/>
    </source>
</evidence>
<dbReference type="Proteomes" id="UP000095200">
    <property type="component" value="Unassembled WGS sequence"/>
</dbReference>
<reference evidence="8" key="1">
    <citation type="submission" date="2016-06" db="EMBL/GenBank/DDBJ databases">
        <title>Draft genome sequence of Desulfoplanes formicivorans strain Pf12B.</title>
        <authorList>
            <person name="Watanabe M."/>
            <person name="Kojima H."/>
            <person name="Fukui M."/>
        </authorList>
    </citation>
    <scope>NUCLEOTIDE SEQUENCE [LARGE SCALE GENOMIC DNA]</scope>
    <source>
        <strain evidence="8">Pf12B</strain>
    </source>
</reference>
<feature type="transmembrane region" description="Helical" evidence="6">
    <location>
        <begin position="50"/>
        <end position="75"/>
    </location>
</feature>
<evidence type="ECO:0008006" key="9">
    <source>
        <dbReference type="Google" id="ProtNLM"/>
    </source>
</evidence>
<feature type="transmembrane region" description="Helical" evidence="6">
    <location>
        <begin position="158"/>
        <end position="182"/>
    </location>
</feature>
<keyword evidence="8" id="KW-1185">Reference proteome</keyword>
<dbReference type="OrthoDB" id="9771875at2"/>
<comment type="subcellular location">
    <subcellularLocation>
        <location evidence="1">Membrane</location>
        <topology evidence="1">Multi-pass membrane protein</topology>
    </subcellularLocation>
</comment>
<feature type="transmembrane region" description="Helical" evidence="6">
    <location>
        <begin position="304"/>
        <end position="323"/>
    </location>
</feature>
<protein>
    <recommendedName>
        <fullName evidence="9">Polysaccharide biosynthesis protein</fullName>
    </recommendedName>
</protein>
<dbReference type="GO" id="GO:0030504">
    <property type="term" value="F:inorganic diphosphate transmembrane transporter activity"/>
    <property type="evidence" value="ECO:0007669"/>
    <property type="project" value="TreeGrafter"/>
</dbReference>
<evidence type="ECO:0000256" key="6">
    <source>
        <dbReference type="SAM" id="Phobius"/>
    </source>
</evidence>
<evidence type="ECO:0000256" key="1">
    <source>
        <dbReference type="ARBA" id="ARBA00004141"/>
    </source>
</evidence>
<organism evidence="7 8">
    <name type="scientific">Desulfoplanes formicivorans</name>
    <dbReference type="NCBI Taxonomy" id="1592317"/>
    <lineage>
        <taxon>Bacteria</taxon>
        <taxon>Pseudomonadati</taxon>
        <taxon>Thermodesulfobacteriota</taxon>
        <taxon>Desulfovibrionia</taxon>
        <taxon>Desulfovibrionales</taxon>
        <taxon>Desulfoplanaceae</taxon>
        <taxon>Desulfoplanes</taxon>
    </lineage>
</organism>
<dbReference type="RefSeq" id="WP_069860136.1">
    <property type="nucleotide sequence ID" value="NZ_BDFE01000020.1"/>
</dbReference>
<dbReference type="InterPro" id="IPR009887">
    <property type="entry name" value="ANKH"/>
</dbReference>
<feature type="transmembrane region" description="Helical" evidence="6">
    <location>
        <begin position="405"/>
        <end position="426"/>
    </location>
</feature>
<keyword evidence="3 6" id="KW-0812">Transmembrane</keyword>
<feature type="transmembrane region" description="Helical" evidence="6">
    <location>
        <begin position="343"/>
        <end position="364"/>
    </location>
</feature>
<dbReference type="GO" id="GO:0005315">
    <property type="term" value="F:phosphate transmembrane transporter activity"/>
    <property type="evidence" value="ECO:0007669"/>
    <property type="project" value="InterPro"/>
</dbReference>
<dbReference type="STRING" id="1592317.DPF_2653"/>
<sequence>MPKNDTLTLPLIFRFWLPLALVWLMMGVEQPAIAAVIARLPGIKENLAAFGLTFALSLIIEAPIIQLLSAANVLAKDRQSYNRLLAFTHLAGWSLSLVHLLVAITPLFDGIVCGIIHAPKEIVETTRSAFLIMTPWTVAIAYRRLWQGILIGYGHTSIIPLTMTSRLVAIAITLGVGSVFPVLPGACLGAMALSLGVITGAVVTWFFARNVVAREIPTSTDQVLTWRRLLGFYVPLALTSMIALAVQPIMSIGLARMDHPLESLAIWPVLTGFMALFQTPCFSYQEAVVALLPRKGGYPKLQQFTWILGLTLTLCFFSAALSQPLRWLWFGWVSGLSDHLLSFVRSPLLILAMVPLLTVTIAWFRGILVSNRHTTTVTYAVMVSASVLVGSMLTLPLFLNLPGVVVVACCIVLSLSAEAGFLQFCVARGRVKQSLP</sequence>
<gene>
    <name evidence="7" type="ORF">DPF_2653</name>
</gene>
<dbReference type="EMBL" id="BDFE01000020">
    <property type="protein sequence ID" value="GAU09917.1"/>
    <property type="molecule type" value="Genomic_DNA"/>
</dbReference>
<comment type="caution">
    <text evidence="7">The sequence shown here is derived from an EMBL/GenBank/DDBJ whole genome shotgun (WGS) entry which is preliminary data.</text>
</comment>
<dbReference type="GO" id="GO:0035435">
    <property type="term" value="P:phosphate ion transmembrane transport"/>
    <property type="evidence" value="ECO:0007669"/>
    <property type="project" value="InterPro"/>
</dbReference>
<evidence type="ECO:0000256" key="3">
    <source>
        <dbReference type="ARBA" id="ARBA00022692"/>
    </source>
</evidence>
<feature type="transmembrane region" description="Helical" evidence="6">
    <location>
        <begin position="266"/>
        <end position="292"/>
    </location>
</feature>
<feature type="transmembrane region" description="Helical" evidence="6">
    <location>
        <begin position="87"/>
        <end position="108"/>
    </location>
</feature>
<dbReference type="AlphaFoldDB" id="A0A194AIK4"/>
<dbReference type="GO" id="GO:0005886">
    <property type="term" value="C:plasma membrane"/>
    <property type="evidence" value="ECO:0007669"/>
    <property type="project" value="TreeGrafter"/>
</dbReference>
<accession>A0A194AIK4</accession>
<evidence type="ECO:0000313" key="8">
    <source>
        <dbReference type="Proteomes" id="UP000095200"/>
    </source>
</evidence>
<feature type="transmembrane region" description="Helical" evidence="6">
    <location>
        <begin position="229"/>
        <end position="254"/>
    </location>
</feature>
<evidence type="ECO:0000256" key="5">
    <source>
        <dbReference type="ARBA" id="ARBA00023136"/>
    </source>
</evidence>
<feature type="transmembrane region" description="Helical" evidence="6">
    <location>
        <begin position="376"/>
        <end position="399"/>
    </location>
</feature>
<evidence type="ECO:0000256" key="4">
    <source>
        <dbReference type="ARBA" id="ARBA00022989"/>
    </source>
</evidence>
<keyword evidence="4 6" id="KW-1133">Transmembrane helix</keyword>
<evidence type="ECO:0000256" key="2">
    <source>
        <dbReference type="ARBA" id="ARBA00022448"/>
    </source>
</evidence>
<dbReference type="Pfam" id="PF07260">
    <property type="entry name" value="ANKH"/>
    <property type="match status" value="1"/>
</dbReference>
<feature type="transmembrane region" description="Helical" evidence="6">
    <location>
        <begin position="188"/>
        <end position="208"/>
    </location>
</feature>